<evidence type="ECO:0000256" key="1">
    <source>
        <dbReference type="SAM" id="MobiDB-lite"/>
    </source>
</evidence>
<protein>
    <submittedName>
        <fullName evidence="2">Uncharacterized protein</fullName>
    </submittedName>
</protein>
<reference evidence="2" key="2">
    <citation type="journal article" date="2015" name="Data Brief">
        <title>Shoot transcriptome of the giant reed, Arundo donax.</title>
        <authorList>
            <person name="Barrero R.A."/>
            <person name="Guerrero F.D."/>
            <person name="Moolhuijzen P."/>
            <person name="Goolsby J.A."/>
            <person name="Tidwell J."/>
            <person name="Bellgard S.E."/>
            <person name="Bellgard M.I."/>
        </authorList>
    </citation>
    <scope>NUCLEOTIDE SEQUENCE</scope>
    <source>
        <tissue evidence="2">Shoot tissue taken approximately 20 cm above the soil surface</tissue>
    </source>
</reference>
<evidence type="ECO:0000313" key="2">
    <source>
        <dbReference type="EMBL" id="JAD18007.1"/>
    </source>
</evidence>
<sequence length="86" mass="10162">MDPLCHVGQLLLLHRGCEHARTSHMCWSSEPPMANQTDRGWSKIQKPRGGYLKNRTERLKHHHISHRRNSRIRDWENRTTGEQEGN</sequence>
<organism evidence="2">
    <name type="scientific">Arundo donax</name>
    <name type="common">Giant reed</name>
    <name type="synonym">Donax arundinaceus</name>
    <dbReference type="NCBI Taxonomy" id="35708"/>
    <lineage>
        <taxon>Eukaryota</taxon>
        <taxon>Viridiplantae</taxon>
        <taxon>Streptophyta</taxon>
        <taxon>Embryophyta</taxon>
        <taxon>Tracheophyta</taxon>
        <taxon>Spermatophyta</taxon>
        <taxon>Magnoliopsida</taxon>
        <taxon>Liliopsida</taxon>
        <taxon>Poales</taxon>
        <taxon>Poaceae</taxon>
        <taxon>PACMAD clade</taxon>
        <taxon>Arundinoideae</taxon>
        <taxon>Arundineae</taxon>
        <taxon>Arundo</taxon>
    </lineage>
</organism>
<proteinExistence type="predicted"/>
<accession>A0A0A8Y2L8</accession>
<name>A0A0A8Y2L8_ARUDO</name>
<dbReference type="EMBL" id="GBRH01279888">
    <property type="protein sequence ID" value="JAD18007.1"/>
    <property type="molecule type" value="Transcribed_RNA"/>
</dbReference>
<feature type="compositionally biased region" description="Basic residues" evidence="1">
    <location>
        <begin position="59"/>
        <end position="70"/>
    </location>
</feature>
<feature type="compositionally biased region" description="Basic and acidic residues" evidence="1">
    <location>
        <begin position="71"/>
        <end position="86"/>
    </location>
</feature>
<feature type="region of interest" description="Disordered" evidence="1">
    <location>
        <begin position="59"/>
        <end position="86"/>
    </location>
</feature>
<dbReference type="AlphaFoldDB" id="A0A0A8Y2L8"/>
<reference evidence="2" key="1">
    <citation type="submission" date="2014-09" db="EMBL/GenBank/DDBJ databases">
        <authorList>
            <person name="Magalhaes I.L.F."/>
            <person name="Oliveira U."/>
            <person name="Santos F.R."/>
            <person name="Vidigal T.H.D.A."/>
            <person name="Brescovit A.D."/>
            <person name="Santos A.J."/>
        </authorList>
    </citation>
    <scope>NUCLEOTIDE SEQUENCE</scope>
    <source>
        <tissue evidence="2">Shoot tissue taken approximately 20 cm above the soil surface</tissue>
    </source>
</reference>